<gene>
    <name evidence="1" type="ORF">A2U01_0019127</name>
</gene>
<accession>A0A392NGB4</accession>
<comment type="caution">
    <text evidence="1">The sequence shown here is derived from an EMBL/GenBank/DDBJ whole genome shotgun (WGS) entry which is preliminary data.</text>
</comment>
<dbReference type="EMBL" id="LXQA010036789">
    <property type="protein sequence ID" value="MCH98128.1"/>
    <property type="molecule type" value="Genomic_DNA"/>
</dbReference>
<dbReference type="AlphaFoldDB" id="A0A392NGB4"/>
<sequence>MGVNISGKGMIQGVSAVEAFFELLSQSSLNVLHPEEKKHVAPVELCPILKTLYKILISREQSTQAILKALRDENLNDPRERIAIAQSHAFYRPSLLGQQ</sequence>
<evidence type="ECO:0000313" key="2">
    <source>
        <dbReference type="Proteomes" id="UP000265520"/>
    </source>
</evidence>
<evidence type="ECO:0000313" key="1">
    <source>
        <dbReference type="EMBL" id="MCH98128.1"/>
    </source>
</evidence>
<dbReference type="Proteomes" id="UP000265520">
    <property type="component" value="Unassembled WGS sequence"/>
</dbReference>
<reference evidence="1 2" key="1">
    <citation type="journal article" date="2018" name="Front. Plant Sci.">
        <title>Red Clover (Trifolium pratense) and Zigzag Clover (T. medium) - A Picture of Genomic Similarities and Differences.</title>
        <authorList>
            <person name="Dluhosova J."/>
            <person name="Istvanek J."/>
            <person name="Nedelnik J."/>
            <person name="Repkova J."/>
        </authorList>
    </citation>
    <scope>NUCLEOTIDE SEQUENCE [LARGE SCALE GENOMIC DNA]</scope>
    <source>
        <strain evidence="2">cv. 10/8</strain>
        <tissue evidence="1">Leaf</tissue>
    </source>
</reference>
<protein>
    <submittedName>
        <fullName evidence="1">Glycerol-3-phosphate dehydrogenase</fullName>
    </submittedName>
</protein>
<keyword evidence="2" id="KW-1185">Reference proteome</keyword>
<proteinExistence type="predicted"/>
<organism evidence="1 2">
    <name type="scientific">Trifolium medium</name>
    <dbReference type="NCBI Taxonomy" id="97028"/>
    <lineage>
        <taxon>Eukaryota</taxon>
        <taxon>Viridiplantae</taxon>
        <taxon>Streptophyta</taxon>
        <taxon>Embryophyta</taxon>
        <taxon>Tracheophyta</taxon>
        <taxon>Spermatophyta</taxon>
        <taxon>Magnoliopsida</taxon>
        <taxon>eudicotyledons</taxon>
        <taxon>Gunneridae</taxon>
        <taxon>Pentapetalae</taxon>
        <taxon>rosids</taxon>
        <taxon>fabids</taxon>
        <taxon>Fabales</taxon>
        <taxon>Fabaceae</taxon>
        <taxon>Papilionoideae</taxon>
        <taxon>50 kb inversion clade</taxon>
        <taxon>NPAAA clade</taxon>
        <taxon>Hologalegina</taxon>
        <taxon>IRL clade</taxon>
        <taxon>Trifolieae</taxon>
        <taxon>Trifolium</taxon>
    </lineage>
</organism>
<name>A0A392NGB4_9FABA</name>